<feature type="region of interest" description="Disordered" evidence="3">
    <location>
        <begin position="353"/>
        <end position="388"/>
    </location>
</feature>
<feature type="compositionally biased region" description="Basic and acidic residues" evidence="3">
    <location>
        <begin position="706"/>
        <end position="716"/>
    </location>
</feature>
<keyword evidence="1" id="KW-0238">DNA-binding</keyword>
<evidence type="ECO:0000256" key="1">
    <source>
        <dbReference type="ARBA" id="ARBA00023125"/>
    </source>
</evidence>
<dbReference type="AlphaFoldDB" id="A0AAW2HV77"/>
<dbReference type="SMART" id="SM00717">
    <property type="entry name" value="SANT"/>
    <property type="match status" value="1"/>
</dbReference>
<evidence type="ECO:0000256" key="2">
    <source>
        <dbReference type="ARBA" id="ARBA00023242"/>
    </source>
</evidence>
<dbReference type="GO" id="GO:0007389">
    <property type="term" value="P:pattern specification process"/>
    <property type="evidence" value="ECO:0007669"/>
    <property type="project" value="TreeGrafter"/>
</dbReference>
<dbReference type="PANTHER" id="PTHR21677">
    <property type="entry name" value="CRAMPED PROTEIN"/>
    <property type="match status" value="1"/>
</dbReference>
<dbReference type="GO" id="GO:0003677">
    <property type="term" value="F:DNA binding"/>
    <property type="evidence" value="ECO:0007669"/>
    <property type="project" value="UniProtKB-KW"/>
</dbReference>
<reference evidence="5" key="1">
    <citation type="journal article" date="2024" name="Gigascience">
        <title>Chromosome-level genome of the poultry shaft louse Menopon gallinae provides insight into the host-switching and adaptive evolution of parasitic lice.</title>
        <authorList>
            <person name="Xu Y."/>
            <person name="Ma L."/>
            <person name="Liu S."/>
            <person name="Liang Y."/>
            <person name="Liu Q."/>
            <person name="He Z."/>
            <person name="Tian L."/>
            <person name="Duan Y."/>
            <person name="Cai W."/>
            <person name="Li H."/>
            <person name="Song F."/>
        </authorList>
    </citation>
    <scope>NUCLEOTIDE SEQUENCE</scope>
    <source>
        <strain evidence="5">Cailab_2023a</strain>
    </source>
</reference>
<name>A0AAW2HV77_9NEOP</name>
<dbReference type="InterPro" id="IPR055315">
    <property type="entry name" value="Cramped-like"/>
</dbReference>
<evidence type="ECO:0000256" key="3">
    <source>
        <dbReference type="SAM" id="MobiDB-lite"/>
    </source>
</evidence>
<organism evidence="5">
    <name type="scientific">Menopon gallinae</name>
    <name type="common">poultry shaft louse</name>
    <dbReference type="NCBI Taxonomy" id="328185"/>
    <lineage>
        <taxon>Eukaryota</taxon>
        <taxon>Metazoa</taxon>
        <taxon>Ecdysozoa</taxon>
        <taxon>Arthropoda</taxon>
        <taxon>Hexapoda</taxon>
        <taxon>Insecta</taxon>
        <taxon>Pterygota</taxon>
        <taxon>Neoptera</taxon>
        <taxon>Paraneoptera</taxon>
        <taxon>Psocodea</taxon>
        <taxon>Troctomorpha</taxon>
        <taxon>Phthiraptera</taxon>
        <taxon>Amblycera</taxon>
        <taxon>Menoponidae</taxon>
        <taxon>Menopon</taxon>
    </lineage>
</organism>
<comment type="caution">
    <text evidence="5">The sequence shown here is derived from an EMBL/GenBank/DDBJ whole genome shotgun (WGS) entry which is preliminary data.</text>
</comment>
<evidence type="ECO:0000259" key="4">
    <source>
        <dbReference type="PROSITE" id="PS51293"/>
    </source>
</evidence>
<protein>
    <recommendedName>
        <fullName evidence="4">SANT domain-containing protein</fullName>
    </recommendedName>
</protein>
<dbReference type="PANTHER" id="PTHR21677:SF1">
    <property type="entry name" value="PROTEIN CRAMPED-LIKE"/>
    <property type="match status" value="1"/>
</dbReference>
<dbReference type="Gene3D" id="1.10.10.60">
    <property type="entry name" value="Homeodomain-like"/>
    <property type="match status" value="1"/>
</dbReference>
<dbReference type="GO" id="GO:0003682">
    <property type="term" value="F:chromatin binding"/>
    <property type="evidence" value="ECO:0007669"/>
    <property type="project" value="InterPro"/>
</dbReference>
<keyword evidence="2" id="KW-0539">Nucleus</keyword>
<dbReference type="EMBL" id="JARGDH010000003">
    <property type="protein sequence ID" value="KAL0273213.1"/>
    <property type="molecule type" value="Genomic_DNA"/>
</dbReference>
<dbReference type="CDD" id="cd00167">
    <property type="entry name" value="SANT"/>
    <property type="match status" value="1"/>
</dbReference>
<feature type="compositionally biased region" description="Polar residues" evidence="3">
    <location>
        <begin position="718"/>
        <end position="745"/>
    </location>
</feature>
<dbReference type="InterPro" id="IPR001005">
    <property type="entry name" value="SANT/Myb"/>
</dbReference>
<feature type="domain" description="SANT" evidence="4">
    <location>
        <begin position="82"/>
        <end position="141"/>
    </location>
</feature>
<feature type="region of interest" description="Disordered" evidence="3">
    <location>
        <begin position="1"/>
        <end position="36"/>
    </location>
</feature>
<gene>
    <name evidence="5" type="ORF">PYX00_005943</name>
</gene>
<dbReference type="GO" id="GO:0005634">
    <property type="term" value="C:nucleus"/>
    <property type="evidence" value="ECO:0007669"/>
    <property type="project" value="TreeGrafter"/>
</dbReference>
<feature type="compositionally biased region" description="Basic and acidic residues" evidence="3">
    <location>
        <begin position="361"/>
        <end position="388"/>
    </location>
</feature>
<accession>A0AAW2HV77</accession>
<feature type="region of interest" description="Disordered" evidence="3">
    <location>
        <begin position="694"/>
        <end position="747"/>
    </location>
</feature>
<dbReference type="InterPro" id="IPR017884">
    <property type="entry name" value="SANT_dom"/>
</dbReference>
<evidence type="ECO:0000313" key="5">
    <source>
        <dbReference type="EMBL" id="KAL0273213.1"/>
    </source>
</evidence>
<proteinExistence type="predicted"/>
<feature type="compositionally biased region" description="Basic and acidic residues" evidence="3">
    <location>
        <begin position="1"/>
        <end position="10"/>
    </location>
</feature>
<sequence>MLNENEKTEELLGSVTQLECSSPGSSGVPVRSSARVSKKLKLDSSVKPVVIGSNGEKKDGIKEENDILKKNESKQKKIKSLNWSAQGKDIFFEALNEYGKDFEAIQRYFALKSKKKSNSEIIMKTKEQIRHFYYRTWAKISKHLKFPPDTKKQTQELYGLINYGEFRKKMGCVTEKTSLKLNELIIRGFTQLRVRGKNVHIRTPRCRTLRRLNLLEDCQDDIKLPSRISVELVPRYNDSWARVQSIAQNPRVQVIVPLQYRLTNLLQYFQKRWLPVNTKYKNKILNSYEGDKPENDEDELLVVAPKPDAAVHITEINLSQYLTSNRLCLSSYEERLGKKGICEEILKNLKAESRRKGKKQLKTEDKDSKKFIEKSSPESKKLEGEESVKCDAGKMNLKQLLFEDRELKSSDTDLLSPDLSNDEKPNFSFGAVDAVPSSDLNDECPDANQTDIFEDVRNIENNMKNDKLPDFLESLRKIQNKDEAIAKIRNGWTLENSHSLAIGDLYLMIGSDYKLQLDYWWTKRQGNNDNSVESNLEKLSSMLSKLVRLTRLTKIKTKLTCPCGHQCSDDVKTSGRGRRPLNDSFNEKLSKENSGEIMVSNNVHSGVNTNDANFRKPGIHSSNKSRLDPEAFKAQLDKLTPRYCNRRGRGIATKNVVVQRTLPLLPKASNGHAIVTLKLIPQTSQFSGEFMPVSLVTSRPNSPRDINAELPRRRNEQPIASQSPLSSGENENAVVEQSTSPTPSISALLEDHDPMMALGGGDITVAGATGSYECTDLPPSSPSPTVILREEDWLNGEVADYSLSSILGHLETPVKSTNCQSYDANSDMESQLQCLMTETSIDYMAKFADLAAKISSESSQ</sequence>
<feature type="compositionally biased region" description="Low complexity" evidence="3">
    <location>
        <begin position="21"/>
        <end position="35"/>
    </location>
</feature>
<dbReference type="PROSITE" id="PS51293">
    <property type="entry name" value="SANT"/>
    <property type="match status" value="1"/>
</dbReference>